<dbReference type="SUPFAM" id="SSF53067">
    <property type="entry name" value="Actin-like ATPase domain"/>
    <property type="match status" value="2"/>
</dbReference>
<keyword evidence="2" id="KW-0808">Transferase</keyword>
<comment type="similarity">
    <text evidence="1">Belongs to the FGGY kinase family.</text>
</comment>
<dbReference type="InterPro" id="IPR050406">
    <property type="entry name" value="FGGY_Carb_Kinase"/>
</dbReference>
<proteinExistence type="inferred from homology"/>
<reference evidence="6" key="1">
    <citation type="journal article" date="2020" name="mSystems">
        <title>Genome- and Community-Level Interaction Insights into Carbon Utilization and Element Cycling Functions of Hydrothermarchaeota in Hydrothermal Sediment.</title>
        <authorList>
            <person name="Zhou Z."/>
            <person name="Liu Y."/>
            <person name="Xu W."/>
            <person name="Pan J."/>
            <person name="Luo Z.H."/>
            <person name="Li M."/>
        </authorList>
    </citation>
    <scope>NUCLEOTIDE SEQUENCE [LARGE SCALE GENOMIC DNA]</scope>
    <source>
        <strain evidence="6">SpSt-747</strain>
    </source>
</reference>
<evidence type="ECO:0000259" key="4">
    <source>
        <dbReference type="Pfam" id="PF00370"/>
    </source>
</evidence>
<accession>A0A7V4DE11</accession>
<name>A0A7V4DE11_9BACT</name>
<dbReference type="Pfam" id="PF00370">
    <property type="entry name" value="FGGY_N"/>
    <property type="match status" value="1"/>
</dbReference>
<gene>
    <name evidence="6" type="ORF">ENV30_02375</name>
</gene>
<evidence type="ECO:0000313" key="6">
    <source>
        <dbReference type="EMBL" id="HGI30150.1"/>
    </source>
</evidence>
<dbReference type="InterPro" id="IPR043129">
    <property type="entry name" value="ATPase_NBD"/>
</dbReference>
<dbReference type="AlphaFoldDB" id="A0A7V4DE11"/>
<dbReference type="Pfam" id="PF02782">
    <property type="entry name" value="FGGY_C"/>
    <property type="match status" value="1"/>
</dbReference>
<dbReference type="CDD" id="cd07770">
    <property type="entry name" value="ASKHA_NBD_FGGY_GntK"/>
    <property type="match status" value="1"/>
</dbReference>
<dbReference type="InterPro" id="IPR000577">
    <property type="entry name" value="Carb_kinase_FGGY"/>
</dbReference>
<evidence type="ECO:0000256" key="2">
    <source>
        <dbReference type="ARBA" id="ARBA00022679"/>
    </source>
</evidence>
<evidence type="ECO:0000259" key="5">
    <source>
        <dbReference type="Pfam" id="PF02782"/>
    </source>
</evidence>
<evidence type="ECO:0000256" key="1">
    <source>
        <dbReference type="ARBA" id="ARBA00009156"/>
    </source>
</evidence>
<keyword evidence="3" id="KW-0418">Kinase</keyword>
<protein>
    <recommendedName>
        <fullName evidence="7">Gluconokinase</fullName>
    </recommendedName>
</protein>
<evidence type="ECO:0008006" key="7">
    <source>
        <dbReference type="Google" id="ProtNLM"/>
    </source>
</evidence>
<sequence length="490" mass="54351">MTQGLFLCADIGTSSLKVCVFDGRGNILFSTKREYPTLSPAPGYAEQDPGEIFGALVEAVKEAVSSFPGGSFEVLSFDTMLHSLLLVDGNFTPLAPLWNWMDTRSFQEVEEFRESYEKECLYELTAAPLHTIYHPPRILWLRKHHGDLWKKVSKILSIKDWMLFQLTGELCCDYSTASGTGLLEVQRKAWSGKMCDLLAISPELLPSLVEPDFAAPLMNREFAASTGLPLGMPVVWGGGDGPFANLGEGCFREGEMVVSVGSSGAVRMCALRPVIDPGKRAWCYYLASDIWVGGGAINNGGIVFSWMRDLLREGEVTLDLSRRRPLFLPFLTGERSPYWDPYARGILFGLSFFHTPEALLQAAYESVAFSIRAVFDMLREVMGEPRKVVVGGGFALSENGRRVLCDVLGVPLAVSSYPSSSAKGAFLIALKALGYVRSFEEFPEEFFPTEGRITPNENAHALYEELFRLFKRLYEVNAPLFREFAKLGLA</sequence>
<organism evidence="6">
    <name type="scientific">Candidatus Caldatribacterium californiense</name>
    <dbReference type="NCBI Taxonomy" id="1454726"/>
    <lineage>
        <taxon>Bacteria</taxon>
        <taxon>Pseudomonadati</taxon>
        <taxon>Atribacterota</taxon>
        <taxon>Atribacteria</taxon>
        <taxon>Atribacterales</taxon>
        <taxon>Candidatus Caldatribacteriaceae</taxon>
        <taxon>Candidatus Caldatribacterium</taxon>
    </lineage>
</organism>
<dbReference type="PANTHER" id="PTHR43095:SF2">
    <property type="entry name" value="GLUCONOKINASE"/>
    <property type="match status" value="1"/>
</dbReference>
<dbReference type="GO" id="GO:0016301">
    <property type="term" value="F:kinase activity"/>
    <property type="evidence" value="ECO:0007669"/>
    <property type="project" value="UniProtKB-KW"/>
</dbReference>
<dbReference type="EMBL" id="DTFV01000040">
    <property type="protein sequence ID" value="HGI30150.1"/>
    <property type="molecule type" value="Genomic_DNA"/>
</dbReference>
<dbReference type="PANTHER" id="PTHR43095">
    <property type="entry name" value="SUGAR KINASE"/>
    <property type="match status" value="1"/>
</dbReference>
<dbReference type="Gene3D" id="3.30.420.40">
    <property type="match status" value="2"/>
</dbReference>
<dbReference type="GO" id="GO:0005975">
    <property type="term" value="P:carbohydrate metabolic process"/>
    <property type="evidence" value="ECO:0007669"/>
    <property type="project" value="InterPro"/>
</dbReference>
<dbReference type="InterPro" id="IPR018485">
    <property type="entry name" value="FGGY_C"/>
</dbReference>
<comment type="caution">
    <text evidence="6">The sequence shown here is derived from an EMBL/GenBank/DDBJ whole genome shotgun (WGS) entry which is preliminary data.</text>
</comment>
<dbReference type="InterPro" id="IPR018484">
    <property type="entry name" value="FGGY_N"/>
</dbReference>
<dbReference type="PIRSF" id="PIRSF000538">
    <property type="entry name" value="GlpK"/>
    <property type="match status" value="1"/>
</dbReference>
<feature type="domain" description="Carbohydrate kinase FGGY N-terminal" evidence="4">
    <location>
        <begin position="7"/>
        <end position="247"/>
    </location>
</feature>
<evidence type="ECO:0000256" key="3">
    <source>
        <dbReference type="ARBA" id="ARBA00022777"/>
    </source>
</evidence>
<feature type="domain" description="Carbohydrate kinase FGGY C-terminal" evidence="5">
    <location>
        <begin position="288"/>
        <end position="432"/>
    </location>
</feature>